<dbReference type="InterPro" id="IPR001394">
    <property type="entry name" value="Peptidase_C19_UCH"/>
</dbReference>
<feature type="compositionally biased region" description="Low complexity" evidence="2">
    <location>
        <begin position="325"/>
        <end position="341"/>
    </location>
</feature>
<comment type="catalytic activity">
    <reaction evidence="1">
        <text>Thiol-dependent hydrolysis of ester, thioester, amide, peptide and isopeptide bonds formed by the C-terminal Gly of ubiquitin (a 76-residue protein attached to proteins as an intracellular targeting signal).</text>
        <dbReference type="EC" id="3.4.19.12"/>
    </reaction>
</comment>
<comment type="caution">
    <text evidence="4">The sequence shown here is derived from an EMBL/GenBank/DDBJ whole genome shotgun (WGS) entry which is preliminary data.</text>
</comment>
<evidence type="ECO:0000313" key="4">
    <source>
        <dbReference type="EMBL" id="CAK9094622.1"/>
    </source>
</evidence>
<feature type="compositionally biased region" description="Basic and acidic residues" evidence="2">
    <location>
        <begin position="314"/>
        <end position="324"/>
    </location>
</feature>
<evidence type="ECO:0000313" key="5">
    <source>
        <dbReference type="Proteomes" id="UP001642464"/>
    </source>
</evidence>
<name>A0ABP0R246_9DINO</name>
<dbReference type="InterPro" id="IPR018200">
    <property type="entry name" value="USP_CS"/>
</dbReference>
<keyword evidence="1" id="KW-0833">Ubl conjugation pathway</keyword>
<keyword evidence="1" id="KW-0645">Protease</keyword>
<comment type="similarity">
    <text evidence="1">Belongs to the peptidase C19 family.</text>
</comment>
<dbReference type="Gene3D" id="1.20.58.2190">
    <property type="match status" value="1"/>
</dbReference>
<keyword evidence="1" id="KW-0378">Hydrolase</keyword>
<dbReference type="InterPro" id="IPR050185">
    <property type="entry name" value="Ub_carboxyl-term_hydrolase"/>
</dbReference>
<evidence type="ECO:0000256" key="1">
    <source>
        <dbReference type="RuleBase" id="RU366025"/>
    </source>
</evidence>
<dbReference type="Pfam" id="PF00443">
    <property type="entry name" value="UCH"/>
    <property type="match status" value="1"/>
</dbReference>
<dbReference type="CDD" id="cd09212">
    <property type="entry name" value="PUB"/>
    <property type="match status" value="1"/>
</dbReference>
<protein>
    <recommendedName>
        <fullName evidence="1">Ubiquitin carboxyl-terminal hydrolase</fullName>
        <ecNumber evidence="1">3.4.19.12</ecNumber>
    </recommendedName>
</protein>
<dbReference type="Proteomes" id="UP001642464">
    <property type="component" value="Unassembled WGS sequence"/>
</dbReference>
<feature type="domain" description="USP" evidence="3">
    <location>
        <begin position="114"/>
        <end position="627"/>
    </location>
</feature>
<dbReference type="PROSITE" id="PS50235">
    <property type="entry name" value="USP_3"/>
    <property type="match status" value="1"/>
</dbReference>
<reference evidence="4 5" key="1">
    <citation type="submission" date="2024-02" db="EMBL/GenBank/DDBJ databases">
        <authorList>
            <person name="Chen Y."/>
            <person name="Shah S."/>
            <person name="Dougan E. K."/>
            <person name="Thang M."/>
            <person name="Chan C."/>
        </authorList>
    </citation>
    <scope>NUCLEOTIDE SEQUENCE [LARGE SCALE GENOMIC DNA]</scope>
</reference>
<keyword evidence="1" id="KW-0788">Thiol protease</keyword>
<dbReference type="EC" id="3.4.19.12" evidence="1"/>
<evidence type="ECO:0000259" key="3">
    <source>
        <dbReference type="PROSITE" id="PS50235"/>
    </source>
</evidence>
<dbReference type="CDD" id="cd02257">
    <property type="entry name" value="Peptidase_C19"/>
    <property type="match status" value="1"/>
</dbReference>
<dbReference type="InterPro" id="IPR038765">
    <property type="entry name" value="Papain-like_cys_pep_sf"/>
</dbReference>
<dbReference type="PROSITE" id="PS00973">
    <property type="entry name" value="USP_2"/>
    <property type="match status" value="1"/>
</dbReference>
<dbReference type="PANTHER" id="PTHR21646">
    <property type="entry name" value="UBIQUITIN CARBOXYL-TERMINAL HYDROLASE"/>
    <property type="match status" value="1"/>
</dbReference>
<feature type="region of interest" description="Disordered" evidence="2">
    <location>
        <begin position="314"/>
        <end position="341"/>
    </location>
</feature>
<dbReference type="SUPFAM" id="SSF54001">
    <property type="entry name" value="Cysteine proteinases"/>
    <property type="match status" value="1"/>
</dbReference>
<keyword evidence="5" id="KW-1185">Reference proteome</keyword>
<organism evidence="4 5">
    <name type="scientific">Durusdinium trenchii</name>
    <dbReference type="NCBI Taxonomy" id="1381693"/>
    <lineage>
        <taxon>Eukaryota</taxon>
        <taxon>Sar</taxon>
        <taxon>Alveolata</taxon>
        <taxon>Dinophyceae</taxon>
        <taxon>Suessiales</taxon>
        <taxon>Symbiodiniaceae</taxon>
        <taxon>Durusdinium</taxon>
    </lineage>
</organism>
<gene>
    <name evidence="4" type="ORF">SCF082_LOCUS44465</name>
</gene>
<dbReference type="InterPro" id="IPR028889">
    <property type="entry name" value="USP"/>
</dbReference>
<proteinExistence type="inferred from homology"/>
<sequence>MDRYRVVPADGEPQVLELEKGISLADAYVQLASLVGAPPDGITLLLRNAPSSALPVLKLPSFQEAGDSPLWQLAAPGSVLLVEFTPHAVVSTVGQPSEPRTKPKKPRKENLALNGLRNLGNTCYLNSALQCLSQTPLLRRNISQCSEGGSTCRAFVETLQLLEEEEVVAPAHLKACVATHNKIFAGSGQQDAQEFLQTLLEALHQELSKPTAEGAEGPSVVTELFDGQLRSEVCCPCGAREVSEDPFWSLPLPLPKTEAKLFDLLEAFCSPEALEGWSCSKCQDGTGTTRQLRLQRLPQVLQLHLKRFEWRTPEKLQKQSRTKEPSPAAAPAAAPAATPAAPVAQAGTVLVEDEIKVDRPLVADDETPSDHGRSIDPLARIAQLPWEKQEVIYVLLLRVLQRIRDQPQEPKFRALQRSSAKLQELLEVRGGEELLRWCGFQARESRYEADGEGDFFGSRHDELQAHAMRERDRAYRIARDQRIEAERRKALPTGDTGPPLRRWGGVLPGFGAGARRLMMSGMECLKITTRIMLDAAPISERPRGLKALDLRSLMPDADASDVRYELSAVIQHLGTTPFSGHYVAYCWHHASQNWYCFDDARVRKVDSADLAREALNEGAYVACQIGRQWSQGQEGAIHHVVQDDSAFSTSSARKIWEHSQGRRGNGIMGVPAVSCRMVARL</sequence>
<dbReference type="EMBL" id="CAXAMM010040673">
    <property type="protein sequence ID" value="CAK9094622.1"/>
    <property type="molecule type" value="Genomic_DNA"/>
</dbReference>
<dbReference type="Gene3D" id="3.90.70.10">
    <property type="entry name" value="Cysteine proteinases"/>
    <property type="match status" value="2"/>
</dbReference>
<dbReference type="SUPFAM" id="SSF143503">
    <property type="entry name" value="PUG domain-like"/>
    <property type="match status" value="1"/>
</dbReference>
<dbReference type="InterPro" id="IPR036339">
    <property type="entry name" value="PUB-like_dom_sf"/>
</dbReference>
<accession>A0ABP0R246</accession>
<dbReference type="PROSITE" id="PS00972">
    <property type="entry name" value="USP_1"/>
    <property type="match status" value="1"/>
</dbReference>
<evidence type="ECO:0000256" key="2">
    <source>
        <dbReference type="SAM" id="MobiDB-lite"/>
    </source>
</evidence>